<protein>
    <recommendedName>
        <fullName evidence="1">DUF1989 domain-containing protein</fullName>
    </recommendedName>
</protein>
<evidence type="ECO:0000259" key="1">
    <source>
        <dbReference type="Pfam" id="PF09347"/>
    </source>
</evidence>
<dbReference type="InterPro" id="IPR018959">
    <property type="entry name" value="DUF1989"/>
</dbReference>
<accession>A0A517LJV2</accession>
<sequence length="205" mass="22383">MEHSGQQTIPAQHGTAVSLKTGQRVKIHNTHGNQVVDTWAFAASPIRNDNTSAYMSMSQTRSALRKLCPTIDDTLVTNLCLPILTLLEDTSGGTHDTLFPACNPQRYAHLGVFHRSCAEKCREAAASVGINLEHGEVPDPFNLFMNVTVDWAGEKGIELHRPTSVPGSYVVLRAEVDCVVVMSACPNDIADVNGKRCRDVLFEIL</sequence>
<evidence type="ECO:0000313" key="3">
    <source>
        <dbReference type="Proteomes" id="UP000316270"/>
    </source>
</evidence>
<keyword evidence="3" id="KW-1185">Reference proteome</keyword>
<dbReference type="STRING" id="50376.A0A517LJV2"/>
<organism evidence="2 3">
    <name type="scientific">Venturia effusa</name>
    <dbReference type="NCBI Taxonomy" id="50376"/>
    <lineage>
        <taxon>Eukaryota</taxon>
        <taxon>Fungi</taxon>
        <taxon>Dikarya</taxon>
        <taxon>Ascomycota</taxon>
        <taxon>Pezizomycotina</taxon>
        <taxon>Dothideomycetes</taxon>
        <taxon>Pleosporomycetidae</taxon>
        <taxon>Venturiales</taxon>
        <taxon>Venturiaceae</taxon>
        <taxon>Venturia</taxon>
    </lineage>
</organism>
<dbReference type="EMBL" id="CP042198">
    <property type="protein sequence ID" value="QDS75921.1"/>
    <property type="molecule type" value="Genomic_DNA"/>
</dbReference>
<gene>
    <name evidence="2" type="ORF">FKW77_002857</name>
</gene>
<proteinExistence type="predicted"/>
<dbReference type="AlphaFoldDB" id="A0A517LJV2"/>
<evidence type="ECO:0000313" key="2">
    <source>
        <dbReference type="EMBL" id="QDS75921.1"/>
    </source>
</evidence>
<dbReference type="Proteomes" id="UP000316270">
    <property type="component" value="Chromosome 14"/>
</dbReference>
<dbReference type="PANTHER" id="PTHR31527:SF0">
    <property type="entry name" value="RE64534P"/>
    <property type="match status" value="1"/>
</dbReference>
<dbReference type="PANTHER" id="PTHR31527">
    <property type="entry name" value="RE64534P"/>
    <property type="match status" value="1"/>
</dbReference>
<feature type="domain" description="DUF1989" evidence="1">
    <location>
        <begin position="7"/>
        <end position="179"/>
    </location>
</feature>
<dbReference type="Pfam" id="PF09347">
    <property type="entry name" value="DUF1989"/>
    <property type="match status" value="1"/>
</dbReference>
<dbReference type="OrthoDB" id="504708at2759"/>
<reference evidence="2 3" key="1">
    <citation type="submission" date="2019-07" db="EMBL/GenBank/DDBJ databases">
        <title>Finished genome of Venturia effusa.</title>
        <authorList>
            <person name="Young C.A."/>
            <person name="Cox M.P."/>
            <person name="Ganley A.R.D."/>
            <person name="David W.J."/>
        </authorList>
    </citation>
    <scope>NUCLEOTIDE SEQUENCE [LARGE SCALE GENOMIC DNA]</scope>
    <source>
        <strain evidence="3">albino</strain>
    </source>
</reference>
<name>A0A517LJV2_9PEZI</name>